<keyword evidence="1" id="KW-1133">Transmembrane helix</keyword>
<feature type="transmembrane region" description="Helical" evidence="1">
    <location>
        <begin position="6"/>
        <end position="23"/>
    </location>
</feature>
<feature type="transmembrane region" description="Helical" evidence="1">
    <location>
        <begin position="35"/>
        <end position="54"/>
    </location>
</feature>
<evidence type="ECO:0000256" key="1">
    <source>
        <dbReference type="SAM" id="Phobius"/>
    </source>
</evidence>
<reference evidence="2 3" key="1">
    <citation type="submission" date="2015-11" db="EMBL/GenBank/DDBJ databases">
        <title>Draft genome sequences of new species of the genus Lactobacillus isolated from orchardgrass silage.</title>
        <authorList>
            <person name="Tohno M."/>
            <person name="Tanizawa Y."/>
            <person name="Arita M."/>
        </authorList>
    </citation>
    <scope>NUCLEOTIDE SEQUENCE [LARGE SCALE GENOMIC DNA]</scope>
    <source>
        <strain evidence="2 3">IWT140</strain>
    </source>
</reference>
<keyword evidence="1" id="KW-0472">Membrane</keyword>
<dbReference type="Proteomes" id="UP000198430">
    <property type="component" value="Unassembled WGS sequence"/>
</dbReference>
<accession>A0A1Z5IME4</accession>
<evidence type="ECO:0000313" key="2">
    <source>
        <dbReference type="EMBL" id="GAX02571.1"/>
    </source>
</evidence>
<name>A0A1Z5IME4_9LACO</name>
<feature type="transmembrane region" description="Helical" evidence="1">
    <location>
        <begin position="129"/>
        <end position="147"/>
    </location>
</feature>
<sequence length="148" mass="16868">MTNQTVFPVQTAFSSLTALIATLSSPYRRYQHLRIVEWLLYLVTAIAMAATQSWLIHVSRPIRDDFALLGPLLVAGIILTYVLKWRNRRQLARKLDAFVPAQQDARYQQDYRAIRQAALKPTKTTLQQALETFVTVALFVLVLPAVLK</sequence>
<proteinExistence type="predicted"/>
<feature type="transmembrane region" description="Helical" evidence="1">
    <location>
        <begin position="66"/>
        <end position="83"/>
    </location>
</feature>
<protein>
    <submittedName>
        <fullName evidence="2">Uncharacterized protein</fullName>
    </submittedName>
</protein>
<dbReference type="AlphaFoldDB" id="A0A1Z5IME4"/>
<comment type="caution">
    <text evidence="2">The sequence shown here is derived from an EMBL/GenBank/DDBJ whole genome shotgun (WGS) entry which is preliminary data.</text>
</comment>
<keyword evidence="1" id="KW-0812">Transmembrane</keyword>
<keyword evidence="3" id="KW-1185">Reference proteome</keyword>
<dbReference type="EMBL" id="BCMH01000001">
    <property type="protein sequence ID" value="GAX02571.1"/>
    <property type="molecule type" value="Genomic_DNA"/>
</dbReference>
<dbReference type="RefSeq" id="WP_089087559.1">
    <property type="nucleotide sequence ID" value="NZ_BCMH01000001.1"/>
</dbReference>
<organism evidence="2 3">
    <name type="scientific">Secundilactobacillus pentosiphilus</name>
    <dbReference type="NCBI Taxonomy" id="1714682"/>
    <lineage>
        <taxon>Bacteria</taxon>
        <taxon>Bacillati</taxon>
        <taxon>Bacillota</taxon>
        <taxon>Bacilli</taxon>
        <taxon>Lactobacillales</taxon>
        <taxon>Lactobacillaceae</taxon>
        <taxon>Secundilactobacillus</taxon>
    </lineage>
</organism>
<gene>
    <name evidence="2" type="ORF">IWT140_00168</name>
</gene>
<evidence type="ECO:0000313" key="3">
    <source>
        <dbReference type="Proteomes" id="UP000198430"/>
    </source>
</evidence>